<feature type="domain" description="U-box" evidence="7">
    <location>
        <begin position="112"/>
        <end position="186"/>
    </location>
</feature>
<comment type="caution">
    <text evidence="8">The sequence shown here is derived from an EMBL/GenBank/DDBJ whole genome shotgun (WGS) entry which is preliminary data.</text>
</comment>
<feature type="region of interest" description="Disordered" evidence="6">
    <location>
        <begin position="1"/>
        <end position="109"/>
    </location>
</feature>
<dbReference type="SMART" id="SM00185">
    <property type="entry name" value="ARM"/>
    <property type="match status" value="5"/>
</dbReference>
<name>A0ABD3H2X6_9MARC</name>
<feature type="compositionally biased region" description="Polar residues" evidence="6">
    <location>
        <begin position="220"/>
        <end position="239"/>
    </location>
</feature>
<feature type="repeat" description="ARM" evidence="5">
    <location>
        <begin position="451"/>
        <end position="488"/>
    </location>
</feature>
<dbReference type="PROSITE" id="PS50176">
    <property type="entry name" value="ARM_REPEAT"/>
    <property type="match status" value="2"/>
</dbReference>
<protein>
    <recommendedName>
        <fullName evidence="3">RING-type E3 ubiquitin transferase</fullName>
        <ecNumber evidence="3">2.3.2.27</ecNumber>
    </recommendedName>
</protein>
<feature type="compositionally biased region" description="Polar residues" evidence="6">
    <location>
        <begin position="88"/>
        <end position="97"/>
    </location>
</feature>
<evidence type="ECO:0000256" key="3">
    <source>
        <dbReference type="ARBA" id="ARBA00012483"/>
    </source>
</evidence>
<evidence type="ECO:0000256" key="5">
    <source>
        <dbReference type="PROSITE-ProRule" id="PRU00259"/>
    </source>
</evidence>
<comment type="pathway">
    <text evidence="2">Protein modification; protein ubiquitination.</text>
</comment>
<dbReference type="InterPro" id="IPR013083">
    <property type="entry name" value="Znf_RING/FYVE/PHD"/>
</dbReference>
<keyword evidence="9" id="KW-1185">Reference proteome</keyword>
<evidence type="ECO:0000256" key="6">
    <source>
        <dbReference type="SAM" id="MobiDB-lite"/>
    </source>
</evidence>
<dbReference type="Proteomes" id="UP001633002">
    <property type="component" value="Unassembled WGS sequence"/>
</dbReference>
<accession>A0ABD3H2X6</accession>
<feature type="compositionally biased region" description="Polar residues" evidence="6">
    <location>
        <begin position="320"/>
        <end position="329"/>
    </location>
</feature>
<dbReference type="InterPro" id="IPR011989">
    <property type="entry name" value="ARM-like"/>
</dbReference>
<dbReference type="Pfam" id="PF25598">
    <property type="entry name" value="ARM_PUB"/>
    <property type="match status" value="1"/>
</dbReference>
<evidence type="ECO:0000256" key="2">
    <source>
        <dbReference type="ARBA" id="ARBA00004906"/>
    </source>
</evidence>
<evidence type="ECO:0000313" key="9">
    <source>
        <dbReference type="Proteomes" id="UP001633002"/>
    </source>
</evidence>
<gene>
    <name evidence="8" type="ORF">R1sor_002423</name>
</gene>
<comment type="catalytic activity">
    <reaction evidence="1">
        <text>S-ubiquitinyl-[E2 ubiquitin-conjugating enzyme]-L-cysteine + [acceptor protein]-L-lysine = [E2 ubiquitin-conjugating enzyme]-L-cysteine + N(6)-ubiquitinyl-[acceptor protein]-L-lysine.</text>
        <dbReference type="EC" id="2.3.2.27"/>
    </reaction>
</comment>
<evidence type="ECO:0000256" key="1">
    <source>
        <dbReference type="ARBA" id="ARBA00000900"/>
    </source>
</evidence>
<organism evidence="8 9">
    <name type="scientific">Riccia sorocarpa</name>
    <dbReference type="NCBI Taxonomy" id="122646"/>
    <lineage>
        <taxon>Eukaryota</taxon>
        <taxon>Viridiplantae</taxon>
        <taxon>Streptophyta</taxon>
        <taxon>Embryophyta</taxon>
        <taxon>Marchantiophyta</taxon>
        <taxon>Marchantiopsida</taxon>
        <taxon>Marchantiidae</taxon>
        <taxon>Marchantiales</taxon>
        <taxon>Ricciaceae</taxon>
        <taxon>Riccia</taxon>
    </lineage>
</organism>
<dbReference type="Pfam" id="PF04564">
    <property type="entry name" value="U-box"/>
    <property type="match status" value="1"/>
</dbReference>
<keyword evidence="4" id="KW-0833">Ubl conjugation pathway</keyword>
<evidence type="ECO:0000313" key="8">
    <source>
        <dbReference type="EMBL" id="KAL3684401.1"/>
    </source>
</evidence>
<dbReference type="InterPro" id="IPR000225">
    <property type="entry name" value="Armadillo"/>
</dbReference>
<evidence type="ECO:0000259" key="7">
    <source>
        <dbReference type="PROSITE" id="PS51698"/>
    </source>
</evidence>
<dbReference type="GO" id="GO:0061630">
    <property type="term" value="F:ubiquitin protein ligase activity"/>
    <property type="evidence" value="ECO:0007669"/>
    <property type="project" value="UniProtKB-EC"/>
</dbReference>
<dbReference type="InterPro" id="IPR003613">
    <property type="entry name" value="Ubox_domain"/>
</dbReference>
<dbReference type="PROSITE" id="PS51698">
    <property type="entry name" value="U_BOX"/>
    <property type="match status" value="1"/>
</dbReference>
<sequence>MEVAMQRAPLGSGDRERKPSLRERAKGKFSKFLGTGSSKSHGKESKAAESSQSRPNEEEDFGPKTYSPEPEVDDDFAPDPASHRRVQSVGSNGNHISSRGFDAGESHSASDDYPDEFVCPITKKLMAEPVNVGSGISYERVAIQLYFQKGQRRCIKTGVLMESDAFLPNSSLKSAIFNWCDINGVPRPVPPNVETARDAVERVCRAGSFRSGSFGGADAYSSSDVSGEWSRSNSNSQVLPQIHESGPPSNEGRNTPQRQFQNRGRQSTWNHTWSESESNPYQNHDSPRENSGRLEPVDLDDRPSSSSFPYSSATVPAVSHSHTVPTRHSSAVPEDQSRSQLPLQLTRLPASYGDAGASAPGEGNLEDDAMETLIFKLGHKHVKEQEEAVVELRRITRISARHRVDLCDERVFTPLLQLMQSRYPKVQINAVAAVMNLSLERENKLKVARFGAIPYLIDVLKSGVAEAQEHAAGAVFSLALNDENKMAIGVLGAIPPLIHLLRTNHQGARRDAAMALYHLSFSQMNRSKLIRAGGVGTLLAIVKDERSDVVSRALLILCNIAGMQDGRVALAEKDAVTILVNLLTKGDEDAGSSEEGQQRVNWAEVREHAAAALLLLSQHNFRFRAQASQAGALAGLQRLEVEGTPRAREKAAALIEILREPARGQDGGAEPASLYPRRAFNLEVIDRVSCRILPTARL</sequence>
<feature type="region of interest" description="Disordered" evidence="6">
    <location>
        <begin position="217"/>
        <end position="340"/>
    </location>
</feature>
<feature type="compositionally biased region" description="Basic and acidic residues" evidence="6">
    <location>
        <begin position="13"/>
        <end position="26"/>
    </location>
</feature>
<dbReference type="InterPro" id="IPR016024">
    <property type="entry name" value="ARM-type_fold"/>
</dbReference>
<dbReference type="SUPFAM" id="SSF48371">
    <property type="entry name" value="ARM repeat"/>
    <property type="match status" value="1"/>
</dbReference>
<dbReference type="PANTHER" id="PTHR23315">
    <property type="entry name" value="U BOX DOMAIN-CONTAINING"/>
    <property type="match status" value="1"/>
</dbReference>
<reference evidence="8 9" key="1">
    <citation type="submission" date="2024-09" db="EMBL/GenBank/DDBJ databases">
        <title>Chromosome-scale assembly of Riccia sorocarpa.</title>
        <authorList>
            <person name="Paukszto L."/>
        </authorList>
    </citation>
    <scope>NUCLEOTIDE SEQUENCE [LARGE SCALE GENOMIC DNA]</scope>
    <source>
        <strain evidence="8">LP-2024</strain>
        <tissue evidence="8">Aerial parts of the thallus</tissue>
    </source>
</reference>
<feature type="compositionally biased region" description="Polar residues" evidence="6">
    <location>
        <begin position="247"/>
        <end position="284"/>
    </location>
</feature>
<dbReference type="AlphaFoldDB" id="A0ABD3H2X6"/>
<feature type="repeat" description="ARM" evidence="5">
    <location>
        <begin position="492"/>
        <end position="534"/>
    </location>
</feature>
<dbReference type="InterPro" id="IPR058678">
    <property type="entry name" value="ARM_PUB"/>
</dbReference>
<dbReference type="Gene3D" id="1.25.10.10">
    <property type="entry name" value="Leucine-rich Repeat Variant"/>
    <property type="match status" value="2"/>
</dbReference>
<dbReference type="EMBL" id="JBJQOH010000006">
    <property type="protein sequence ID" value="KAL3684401.1"/>
    <property type="molecule type" value="Genomic_DNA"/>
</dbReference>
<dbReference type="SUPFAM" id="SSF57850">
    <property type="entry name" value="RING/U-box"/>
    <property type="match status" value="1"/>
</dbReference>
<dbReference type="EC" id="2.3.2.27" evidence="3"/>
<dbReference type="PANTHER" id="PTHR23315:SF339">
    <property type="entry name" value="U-BOX DOMAIN-CONTAINING PROTEIN 40"/>
    <property type="match status" value="1"/>
</dbReference>
<evidence type="ECO:0000256" key="4">
    <source>
        <dbReference type="ARBA" id="ARBA00022786"/>
    </source>
</evidence>
<dbReference type="Gene3D" id="3.30.40.10">
    <property type="entry name" value="Zinc/RING finger domain, C3HC4 (zinc finger)"/>
    <property type="match status" value="1"/>
</dbReference>
<dbReference type="SMART" id="SM00504">
    <property type="entry name" value="Ubox"/>
    <property type="match status" value="1"/>
</dbReference>
<feature type="compositionally biased region" description="Basic and acidic residues" evidence="6">
    <location>
        <begin position="285"/>
        <end position="303"/>
    </location>
</feature>
<proteinExistence type="predicted"/>